<protein>
    <submittedName>
        <fullName evidence="1">Uncharacterized protein</fullName>
    </submittedName>
</protein>
<feature type="non-terminal residue" evidence="1">
    <location>
        <position position="26"/>
    </location>
</feature>
<reference evidence="1" key="1">
    <citation type="submission" date="2021-02" db="EMBL/GenBank/DDBJ databases">
        <authorList>
            <person name="Nowell W R."/>
        </authorList>
    </citation>
    <scope>NUCLEOTIDE SEQUENCE</scope>
</reference>
<dbReference type="EMBL" id="CAJOBS010014898">
    <property type="protein sequence ID" value="CAF4955619.1"/>
    <property type="molecule type" value="Genomic_DNA"/>
</dbReference>
<dbReference type="AlphaFoldDB" id="A0A821YA15"/>
<sequence>MNWTSEQVITWCKSFIDDDSILSRFK</sequence>
<evidence type="ECO:0000313" key="1">
    <source>
        <dbReference type="EMBL" id="CAF4955619.1"/>
    </source>
</evidence>
<name>A0A821YA15_9BILA</name>
<organism evidence="1 2">
    <name type="scientific">Rotaria socialis</name>
    <dbReference type="NCBI Taxonomy" id="392032"/>
    <lineage>
        <taxon>Eukaryota</taxon>
        <taxon>Metazoa</taxon>
        <taxon>Spiralia</taxon>
        <taxon>Gnathifera</taxon>
        <taxon>Rotifera</taxon>
        <taxon>Eurotatoria</taxon>
        <taxon>Bdelloidea</taxon>
        <taxon>Philodinida</taxon>
        <taxon>Philodinidae</taxon>
        <taxon>Rotaria</taxon>
    </lineage>
</organism>
<proteinExistence type="predicted"/>
<comment type="caution">
    <text evidence="1">The sequence shown here is derived from an EMBL/GenBank/DDBJ whole genome shotgun (WGS) entry which is preliminary data.</text>
</comment>
<accession>A0A821YA15</accession>
<gene>
    <name evidence="1" type="ORF">TOA249_LOCUS34059</name>
</gene>
<evidence type="ECO:0000313" key="2">
    <source>
        <dbReference type="Proteomes" id="UP000663838"/>
    </source>
</evidence>
<dbReference type="Proteomes" id="UP000663838">
    <property type="component" value="Unassembled WGS sequence"/>
</dbReference>